<dbReference type="PANTHER" id="PTHR48099:SF5">
    <property type="entry name" value="C-1-TETRAHYDROFOLATE SYNTHASE, CYTOPLASMIC"/>
    <property type="match status" value="1"/>
</dbReference>
<dbReference type="PRINTS" id="PR00085">
    <property type="entry name" value="THFDHDRGNASE"/>
</dbReference>
<dbReference type="EMBL" id="LITU01000061">
    <property type="protein sequence ID" value="KOY15327.1"/>
    <property type="molecule type" value="Genomic_DNA"/>
</dbReference>
<keyword evidence="9 12" id="KW-0368">Histidine biosynthesis</keyword>
<dbReference type="Pfam" id="PF02882">
    <property type="entry name" value="THF_DHG_CYH_C"/>
    <property type="match status" value="1"/>
</dbReference>
<evidence type="ECO:0000256" key="4">
    <source>
        <dbReference type="ARBA" id="ARBA00022605"/>
    </source>
</evidence>
<keyword evidence="3 12" id="KW-0554">One-carbon metabolism</keyword>
<dbReference type="SUPFAM" id="SSF53223">
    <property type="entry name" value="Aminoacid dehydrogenase-like, N-terminal domain"/>
    <property type="match status" value="1"/>
</dbReference>
<dbReference type="GO" id="GO:0004488">
    <property type="term" value="F:methylenetetrahydrofolate dehydrogenase (NADP+) activity"/>
    <property type="evidence" value="ECO:0007669"/>
    <property type="project" value="UniProtKB-UniRule"/>
</dbReference>
<dbReference type="Pfam" id="PF00763">
    <property type="entry name" value="THF_DHG_CYH"/>
    <property type="match status" value="1"/>
</dbReference>
<sequence length="283" mass="30099">MSTDKLILNGQTVADFMKEDMASKVAILKEKGIQPSLATILVGDDPSSATYVRMKGNACARLGVHSIKVVLSADTTTDELIQEINKLNDDPSVHGILLQHPVPNHIDERAAFDAISIEKDVDGVTTLGFALNAFGDAEFPSCTPQAIMRILDFYNIQIEGKHAVVIGRSPILGKPVSAMLLNRNATVTTCHSKTVNLEEIVKLGDIIIAAVGKPLFVKGDWIKPGAVVIDAGYNKGNVGDVDYEACFVPSAAITPVPGGVGPVTIATLIEHTIKSAYKLSENA</sequence>
<dbReference type="UniPathway" id="UPA00193"/>
<dbReference type="Gene3D" id="3.40.50.10860">
    <property type="entry name" value="Leucine Dehydrogenase, chain A, domain 1"/>
    <property type="match status" value="1"/>
</dbReference>
<evidence type="ECO:0000256" key="9">
    <source>
        <dbReference type="ARBA" id="ARBA00023102"/>
    </source>
</evidence>
<evidence type="ECO:0000256" key="10">
    <source>
        <dbReference type="ARBA" id="ARBA00023167"/>
    </source>
</evidence>
<comment type="catalytic activity">
    <reaction evidence="12">
        <text>(6R)-5,10-methylene-5,6,7,8-tetrahydrofolate + NADP(+) = (6R)-5,10-methenyltetrahydrofolate + NADPH</text>
        <dbReference type="Rhea" id="RHEA:22812"/>
        <dbReference type="ChEBI" id="CHEBI:15636"/>
        <dbReference type="ChEBI" id="CHEBI:57455"/>
        <dbReference type="ChEBI" id="CHEBI:57783"/>
        <dbReference type="ChEBI" id="CHEBI:58349"/>
        <dbReference type="EC" id="1.5.1.5"/>
    </reaction>
</comment>
<dbReference type="InterPro" id="IPR020631">
    <property type="entry name" value="THF_DH/CycHdrlase_NAD-bd_dom"/>
</dbReference>
<keyword evidence="5 12" id="KW-0658">Purine biosynthesis</keyword>
<dbReference type="GO" id="GO:0000105">
    <property type="term" value="P:L-histidine biosynthetic process"/>
    <property type="evidence" value="ECO:0007669"/>
    <property type="project" value="UniProtKB-KW"/>
</dbReference>
<dbReference type="InterPro" id="IPR046346">
    <property type="entry name" value="Aminoacid_DH-like_N_sf"/>
</dbReference>
<comment type="caution">
    <text evidence="15">The sequence shown here is derived from an EMBL/GenBank/DDBJ whole genome shotgun (WGS) entry which is preliminary data.</text>
</comment>
<dbReference type="HAMAP" id="MF_01576">
    <property type="entry name" value="THF_DHG_CYH"/>
    <property type="match status" value="1"/>
</dbReference>
<feature type="domain" description="Tetrahydrofolate dehydrogenase/cyclohydrolase NAD(P)-binding" evidence="14">
    <location>
        <begin position="141"/>
        <end position="277"/>
    </location>
</feature>
<evidence type="ECO:0000313" key="15">
    <source>
        <dbReference type="EMBL" id="KOY15327.1"/>
    </source>
</evidence>
<name>A0A0N0UHL9_9BACL</name>
<evidence type="ECO:0000256" key="11">
    <source>
        <dbReference type="ARBA" id="ARBA00023268"/>
    </source>
</evidence>
<dbReference type="GO" id="GO:0006164">
    <property type="term" value="P:purine nucleotide biosynthetic process"/>
    <property type="evidence" value="ECO:0007669"/>
    <property type="project" value="UniProtKB-KW"/>
</dbReference>
<keyword evidence="10 12" id="KW-0486">Methionine biosynthesis</keyword>
<dbReference type="CDD" id="cd01080">
    <property type="entry name" value="NAD_bind_m-THF_DH_Cyclohyd"/>
    <property type="match status" value="1"/>
</dbReference>
<protein>
    <recommendedName>
        <fullName evidence="12">Bifunctional protein FolD</fullName>
    </recommendedName>
    <domain>
        <recommendedName>
            <fullName evidence="12">Methylenetetrahydrofolate dehydrogenase</fullName>
            <ecNumber evidence="12">1.5.1.5</ecNumber>
        </recommendedName>
    </domain>
    <domain>
        <recommendedName>
            <fullName evidence="12">Methenyltetrahydrofolate cyclohydrolase</fullName>
            <ecNumber evidence="12">3.5.4.9</ecNumber>
        </recommendedName>
    </domain>
</protein>
<organism evidence="15 16">
    <name type="scientific">Paenibacillus xylanivorans</name>
    <dbReference type="NCBI Taxonomy" id="1705561"/>
    <lineage>
        <taxon>Bacteria</taxon>
        <taxon>Bacillati</taxon>
        <taxon>Bacillota</taxon>
        <taxon>Bacilli</taxon>
        <taxon>Bacillales</taxon>
        <taxon>Paenibacillaceae</taxon>
        <taxon>Paenibacillus</taxon>
    </lineage>
</organism>
<comment type="subunit">
    <text evidence="2 12">Homodimer.</text>
</comment>
<dbReference type="Gene3D" id="3.40.50.720">
    <property type="entry name" value="NAD(P)-binding Rossmann-like Domain"/>
    <property type="match status" value="1"/>
</dbReference>
<keyword evidence="7 12" id="KW-0521">NADP</keyword>
<dbReference type="EC" id="3.5.4.9" evidence="12"/>
<keyword evidence="16" id="KW-1185">Reference proteome</keyword>
<evidence type="ECO:0000313" key="16">
    <source>
        <dbReference type="Proteomes" id="UP000037688"/>
    </source>
</evidence>
<evidence type="ECO:0000256" key="5">
    <source>
        <dbReference type="ARBA" id="ARBA00022755"/>
    </source>
</evidence>
<evidence type="ECO:0000259" key="13">
    <source>
        <dbReference type="Pfam" id="PF00763"/>
    </source>
</evidence>
<comment type="pathway">
    <text evidence="1 12">One-carbon metabolism; tetrahydrofolate interconversion.</text>
</comment>
<feature type="binding site" evidence="12">
    <location>
        <begin position="167"/>
        <end position="169"/>
    </location>
    <ligand>
        <name>NADP(+)</name>
        <dbReference type="ChEBI" id="CHEBI:58349"/>
    </ligand>
</feature>
<keyword evidence="6 12" id="KW-0378">Hydrolase</keyword>
<accession>A0A0N0UHL9</accession>
<dbReference type="AlphaFoldDB" id="A0A0N0UHL9"/>
<evidence type="ECO:0000256" key="1">
    <source>
        <dbReference type="ARBA" id="ARBA00004777"/>
    </source>
</evidence>
<dbReference type="GO" id="GO:0035999">
    <property type="term" value="P:tetrahydrofolate interconversion"/>
    <property type="evidence" value="ECO:0007669"/>
    <property type="project" value="UniProtKB-UniRule"/>
</dbReference>
<evidence type="ECO:0000259" key="14">
    <source>
        <dbReference type="Pfam" id="PF02882"/>
    </source>
</evidence>
<dbReference type="Proteomes" id="UP000037688">
    <property type="component" value="Unassembled WGS sequence"/>
</dbReference>
<dbReference type="RefSeq" id="WP_053781836.1">
    <property type="nucleotide sequence ID" value="NZ_LITU01000061.1"/>
</dbReference>
<evidence type="ECO:0000256" key="7">
    <source>
        <dbReference type="ARBA" id="ARBA00022857"/>
    </source>
</evidence>
<reference evidence="15 16" key="1">
    <citation type="submission" date="2015-08" db="EMBL/GenBank/DDBJ databases">
        <title>Draft genome sequence of cellulolytic and xylanolytic Paenibacillus sp. A59, isolated from a decaying forest soil from Patagonia, Argentina.</title>
        <authorList>
            <person name="Ghio S."/>
            <person name="Caceres A.M."/>
            <person name="Talia P."/>
            <person name="Grasso D."/>
            <person name="Campos E."/>
        </authorList>
    </citation>
    <scope>NUCLEOTIDE SEQUENCE [LARGE SCALE GENOMIC DNA]</scope>
    <source>
        <strain evidence="15 16">A59</strain>
    </source>
</reference>
<evidence type="ECO:0000256" key="12">
    <source>
        <dbReference type="HAMAP-Rule" id="MF_01576"/>
    </source>
</evidence>
<keyword evidence="8 12" id="KW-0560">Oxidoreductase</keyword>
<dbReference type="PATRIC" id="fig|1705561.3.peg.3351"/>
<comment type="similarity">
    <text evidence="12">Belongs to the tetrahydrofolate dehydrogenase/cyclohydrolase family.</text>
</comment>
<keyword evidence="4 12" id="KW-0028">Amino-acid biosynthesis</keyword>
<evidence type="ECO:0000256" key="8">
    <source>
        <dbReference type="ARBA" id="ARBA00023002"/>
    </source>
</evidence>
<proteinExistence type="inferred from homology"/>
<dbReference type="InterPro" id="IPR000672">
    <property type="entry name" value="THF_DH/CycHdrlase"/>
</dbReference>
<evidence type="ECO:0000256" key="2">
    <source>
        <dbReference type="ARBA" id="ARBA00011738"/>
    </source>
</evidence>
<dbReference type="SUPFAM" id="SSF51735">
    <property type="entry name" value="NAD(P)-binding Rossmann-fold domains"/>
    <property type="match status" value="1"/>
</dbReference>
<dbReference type="PANTHER" id="PTHR48099">
    <property type="entry name" value="C-1-TETRAHYDROFOLATE SYNTHASE, CYTOPLASMIC-RELATED"/>
    <property type="match status" value="1"/>
</dbReference>
<comment type="catalytic activity">
    <reaction evidence="12">
        <text>(6R)-5,10-methenyltetrahydrofolate + H2O = (6R)-10-formyltetrahydrofolate + H(+)</text>
        <dbReference type="Rhea" id="RHEA:23700"/>
        <dbReference type="ChEBI" id="CHEBI:15377"/>
        <dbReference type="ChEBI" id="CHEBI:15378"/>
        <dbReference type="ChEBI" id="CHEBI:57455"/>
        <dbReference type="ChEBI" id="CHEBI:195366"/>
        <dbReference type="EC" id="3.5.4.9"/>
    </reaction>
</comment>
<dbReference type="FunFam" id="3.40.50.10860:FF:000005">
    <property type="entry name" value="C-1-tetrahydrofolate synthase, cytoplasmic, putative"/>
    <property type="match status" value="1"/>
</dbReference>
<gene>
    <name evidence="12" type="primary">folD</name>
    <name evidence="15" type="ORF">AMS66_16395</name>
</gene>
<comment type="function">
    <text evidence="12">Catalyzes the oxidation of 5,10-methylenetetrahydrofolate to 5,10-methenyltetrahydrofolate and then the hydrolysis of 5,10-methenyltetrahydrofolate to 10-formyltetrahydrofolate.</text>
</comment>
<feature type="domain" description="Tetrahydrofolate dehydrogenase/cyclohydrolase catalytic" evidence="13">
    <location>
        <begin position="8"/>
        <end position="122"/>
    </location>
</feature>
<dbReference type="FunFam" id="3.40.50.720:FF:000094">
    <property type="entry name" value="Bifunctional protein FolD"/>
    <property type="match status" value="1"/>
</dbReference>
<dbReference type="GO" id="GO:0004477">
    <property type="term" value="F:methenyltetrahydrofolate cyclohydrolase activity"/>
    <property type="evidence" value="ECO:0007669"/>
    <property type="project" value="UniProtKB-UniRule"/>
</dbReference>
<dbReference type="InterPro" id="IPR020630">
    <property type="entry name" value="THF_DH/CycHdrlase_cat_dom"/>
</dbReference>
<comment type="caution">
    <text evidence="12">Lacks conserved residue(s) required for the propagation of feature annotation.</text>
</comment>
<evidence type="ECO:0000256" key="6">
    <source>
        <dbReference type="ARBA" id="ARBA00022801"/>
    </source>
</evidence>
<dbReference type="GO" id="GO:0005829">
    <property type="term" value="C:cytosol"/>
    <property type="evidence" value="ECO:0007669"/>
    <property type="project" value="TreeGrafter"/>
</dbReference>
<dbReference type="EC" id="1.5.1.5" evidence="12"/>
<dbReference type="OrthoDB" id="9803580at2"/>
<evidence type="ECO:0000256" key="3">
    <source>
        <dbReference type="ARBA" id="ARBA00022563"/>
    </source>
</evidence>
<dbReference type="InterPro" id="IPR036291">
    <property type="entry name" value="NAD(P)-bd_dom_sf"/>
</dbReference>
<keyword evidence="11 12" id="KW-0511">Multifunctional enzyme</keyword>
<dbReference type="GO" id="GO:0009086">
    <property type="term" value="P:methionine biosynthetic process"/>
    <property type="evidence" value="ECO:0007669"/>
    <property type="project" value="UniProtKB-KW"/>
</dbReference>